<sequence>MLSSRSNPFSRLTAVKTLIVSFFCMKFGDFSSSYPTIRKKVTFLYFYHFYKSGTPTGYKHYLESFFNPEVMKSEIIIKLKHHKSTTAKKGI</sequence>
<proteinExistence type="predicted"/>
<protein>
    <submittedName>
        <fullName evidence="1">Uncharacterized protein</fullName>
    </submittedName>
</protein>
<reference evidence="1" key="1">
    <citation type="submission" date="2014-11" db="EMBL/GenBank/DDBJ databases">
        <authorList>
            <person name="Amaro Gonzalez C."/>
        </authorList>
    </citation>
    <scope>NUCLEOTIDE SEQUENCE</scope>
</reference>
<dbReference type="AlphaFoldDB" id="A0A0E9WRD4"/>
<evidence type="ECO:0000313" key="1">
    <source>
        <dbReference type="EMBL" id="JAH92927.1"/>
    </source>
</evidence>
<organism evidence="1">
    <name type="scientific">Anguilla anguilla</name>
    <name type="common">European freshwater eel</name>
    <name type="synonym">Muraena anguilla</name>
    <dbReference type="NCBI Taxonomy" id="7936"/>
    <lineage>
        <taxon>Eukaryota</taxon>
        <taxon>Metazoa</taxon>
        <taxon>Chordata</taxon>
        <taxon>Craniata</taxon>
        <taxon>Vertebrata</taxon>
        <taxon>Euteleostomi</taxon>
        <taxon>Actinopterygii</taxon>
        <taxon>Neopterygii</taxon>
        <taxon>Teleostei</taxon>
        <taxon>Anguilliformes</taxon>
        <taxon>Anguillidae</taxon>
        <taxon>Anguilla</taxon>
    </lineage>
</organism>
<dbReference type="EMBL" id="GBXM01015650">
    <property type="protein sequence ID" value="JAH92927.1"/>
    <property type="molecule type" value="Transcribed_RNA"/>
</dbReference>
<name>A0A0E9WRD4_ANGAN</name>
<reference evidence="1" key="2">
    <citation type="journal article" date="2015" name="Fish Shellfish Immunol.">
        <title>Early steps in the European eel (Anguilla anguilla)-Vibrio vulnificus interaction in the gills: Role of the RtxA13 toxin.</title>
        <authorList>
            <person name="Callol A."/>
            <person name="Pajuelo D."/>
            <person name="Ebbesson L."/>
            <person name="Teles M."/>
            <person name="MacKenzie S."/>
            <person name="Amaro C."/>
        </authorList>
    </citation>
    <scope>NUCLEOTIDE SEQUENCE</scope>
</reference>
<accession>A0A0E9WRD4</accession>